<evidence type="ECO:0000256" key="4">
    <source>
        <dbReference type="ARBA" id="ARBA00023239"/>
    </source>
</evidence>
<organism evidence="6 7">
    <name type="scientific">Aphanothece sacrum FPU1</name>
    <dbReference type="NCBI Taxonomy" id="1920663"/>
    <lineage>
        <taxon>Bacteria</taxon>
        <taxon>Bacillati</taxon>
        <taxon>Cyanobacteriota</taxon>
        <taxon>Cyanophyceae</taxon>
        <taxon>Oscillatoriophycideae</taxon>
        <taxon>Chroococcales</taxon>
        <taxon>Aphanothecaceae</taxon>
        <taxon>Aphanothece</taxon>
    </lineage>
</organism>
<dbReference type="Proteomes" id="UP000287247">
    <property type="component" value="Unassembled WGS sequence"/>
</dbReference>
<keyword evidence="7" id="KW-1185">Reference proteome</keyword>
<reference evidence="7" key="1">
    <citation type="submission" date="2017-05" db="EMBL/GenBank/DDBJ databases">
        <title>Physiological properties and genetic analysis related to exopolysaccharide production of fresh-water unicellular cyanobacterium Aphanothece sacrum, Suizenji Nori, that has been cultured as a food source in Japan.</title>
        <authorList>
            <person name="Kanesaki Y."/>
            <person name="Yoshikawa S."/>
            <person name="Ohki K."/>
        </authorList>
    </citation>
    <scope>NUCLEOTIDE SEQUENCE [LARGE SCALE GENOMIC DNA]</scope>
    <source>
        <strain evidence="7">FPU1</strain>
    </source>
</reference>
<accession>A0A401IFX5</accession>
<comment type="caution">
    <text evidence="6">The sequence shown here is derived from an EMBL/GenBank/DDBJ whole genome shotgun (WGS) entry which is preliminary data.</text>
</comment>
<dbReference type="Pfam" id="PF01081">
    <property type="entry name" value="Aldolase"/>
    <property type="match status" value="1"/>
</dbReference>
<evidence type="ECO:0000256" key="1">
    <source>
        <dbReference type="ARBA" id="ARBA00004761"/>
    </source>
</evidence>
<proteinExistence type="inferred from homology"/>
<keyword evidence="5" id="KW-0119">Carbohydrate metabolism</keyword>
<evidence type="ECO:0000256" key="3">
    <source>
        <dbReference type="ARBA" id="ARBA00011233"/>
    </source>
</evidence>
<comment type="subunit">
    <text evidence="3">Homotrimer.</text>
</comment>
<dbReference type="PANTHER" id="PTHR30246:SF1">
    <property type="entry name" value="2-DEHYDRO-3-DEOXY-6-PHOSPHOGALACTONATE ALDOLASE-RELATED"/>
    <property type="match status" value="1"/>
</dbReference>
<comment type="pathway">
    <text evidence="1">Carbohydrate acid metabolism.</text>
</comment>
<dbReference type="EMBL" id="BDQK01000006">
    <property type="protein sequence ID" value="GBF80111.1"/>
    <property type="molecule type" value="Genomic_DNA"/>
</dbReference>
<gene>
    <name evidence="6" type="ORF">AsFPU1_1512</name>
</gene>
<evidence type="ECO:0000256" key="5">
    <source>
        <dbReference type="ARBA" id="ARBA00023277"/>
    </source>
</evidence>
<keyword evidence="4" id="KW-0456">Lyase</keyword>
<dbReference type="PANTHER" id="PTHR30246">
    <property type="entry name" value="2-KETO-3-DEOXY-6-PHOSPHOGLUCONATE ALDOLASE"/>
    <property type="match status" value="1"/>
</dbReference>
<dbReference type="CDD" id="cd00452">
    <property type="entry name" value="KDPG_aldolase"/>
    <property type="match status" value="1"/>
</dbReference>
<dbReference type="AlphaFoldDB" id="A0A401IFX5"/>
<dbReference type="NCBIfam" id="NF005673">
    <property type="entry name" value="PRK07455.1"/>
    <property type="match status" value="1"/>
</dbReference>
<dbReference type="GO" id="GO:0016829">
    <property type="term" value="F:lyase activity"/>
    <property type="evidence" value="ECO:0007669"/>
    <property type="project" value="UniProtKB-KW"/>
</dbReference>
<evidence type="ECO:0000313" key="6">
    <source>
        <dbReference type="EMBL" id="GBF80111.1"/>
    </source>
</evidence>
<sequence>MLRQHRAIAVIRVTNINQGLEMAKAVATGGMRLIEITWNSESPAKIIKKLRQELPECLIGTGTILTLDELKNAISSGIQFCFTPHVNLSLIETALEQGVPIIPGALSPSEIVNAWQAGGSCVKVFPVQAVGGINYIKGLQGPLGSIPLIPTGGVTLENAVNFIEAGAIAVGLSGQLFPSMAIETQDWETVTKRAQTLMKLLKRFSLT</sequence>
<evidence type="ECO:0000313" key="7">
    <source>
        <dbReference type="Proteomes" id="UP000287247"/>
    </source>
</evidence>
<dbReference type="Gene3D" id="3.20.20.70">
    <property type="entry name" value="Aldolase class I"/>
    <property type="match status" value="1"/>
</dbReference>
<dbReference type="InterPro" id="IPR000887">
    <property type="entry name" value="Aldlse_KDPG_KHG"/>
</dbReference>
<evidence type="ECO:0000256" key="2">
    <source>
        <dbReference type="ARBA" id="ARBA00006906"/>
    </source>
</evidence>
<comment type="similarity">
    <text evidence="2">Belongs to the KHG/KDPG aldolase family.</text>
</comment>
<dbReference type="SUPFAM" id="SSF51569">
    <property type="entry name" value="Aldolase"/>
    <property type="match status" value="1"/>
</dbReference>
<protein>
    <submittedName>
        <fullName evidence="6">Keto-hydroxyglutarate-aldolase/keto-deoxy-phosphogluconate aldolase</fullName>
    </submittedName>
</protein>
<dbReference type="NCBIfam" id="TIGR01182">
    <property type="entry name" value="eda"/>
    <property type="match status" value="1"/>
</dbReference>
<dbReference type="InterPro" id="IPR013785">
    <property type="entry name" value="Aldolase_TIM"/>
</dbReference>
<name>A0A401IFX5_APHSA</name>